<evidence type="ECO:0000313" key="3">
    <source>
        <dbReference type="EMBL" id="TVU41652.1"/>
    </source>
</evidence>
<feature type="compositionally biased region" description="Basic and acidic residues" evidence="1">
    <location>
        <begin position="1"/>
        <end position="19"/>
    </location>
</feature>
<evidence type="ECO:0000256" key="1">
    <source>
        <dbReference type="SAM" id="MobiDB-lite"/>
    </source>
</evidence>
<evidence type="ECO:0000313" key="4">
    <source>
        <dbReference type="Proteomes" id="UP000324897"/>
    </source>
</evidence>
<comment type="caution">
    <text evidence="3">The sequence shown here is derived from an EMBL/GenBank/DDBJ whole genome shotgun (WGS) entry which is preliminary data.</text>
</comment>
<feature type="compositionally biased region" description="Low complexity" evidence="1">
    <location>
        <begin position="152"/>
        <end position="181"/>
    </location>
</feature>
<dbReference type="Proteomes" id="UP000324897">
    <property type="component" value="Chromosome 4"/>
</dbReference>
<sequence>MSLSVDRLRGDVIAGKEDPAGTQDSSTRRHRPLASASATSSSAASSRPQWSSTWQPLPRPVPRRRRVGTTTASPADAAVVSASARTRVTWPPARTPRRGLVVGGDALSLPSPKPSGPTRGESTWLGSLRSGPQPQVPPQRGVAGTDAPPSSPTSAARASSPRRSVGFDASAARAATRSASPPASPGSQPPASATASSGTPLPPIKPATASRSAPLPPPTKPAPAPGRSHRAARTKLPTGSTGALPPPPPPPPPTKPNPGASHPSQINMATLTSGALPLPPHLAVFGQRIIEVLFNLNYGHLGYAGVVLLGVYAGLKELLSGWNALLKVSYILLLILGAASLGAGLMAATSIAPTGYTHRVSSVCSRLCTCLATFVFIVALACHMGSDGYIAGIILGVVAVCYIVSVWLMGDPAAYREFIRIQTSIKYLWQRYKWCGQRGRILP</sequence>
<feature type="transmembrane region" description="Helical" evidence="2">
    <location>
        <begin position="330"/>
        <end position="351"/>
    </location>
</feature>
<dbReference type="OrthoDB" id="696300at2759"/>
<feature type="transmembrane region" description="Helical" evidence="2">
    <location>
        <begin position="363"/>
        <end position="383"/>
    </location>
</feature>
<keyword evidence="4" id="KW-1185">Reference proteome</keyword>
<reference evidence="3 4" key="1">
    <citation type="journal article" date="2019" name="Sci. Rep.">
        <title>A high-quality genome of Eragrostis curvula grass provides insights into Poaceae evolution and supports new strategies to enhance forage quality.</title>
        <authorList>
            <person name="Carballo J."/>
            <person name="Santos B.A.C.M."/>
            <person name="Zappacosta D."/>
            <person name="Garbus I."/>
            <person name="Selva J.P."/>
            <person name="Gallo C.A."/>
            <person name="Diaz A."/>
            <person name="Albertini E."/>
            <person name="Caccamo M."/>
            <person name="Echenique V."/>
        </authorList>
    </citation>
    <scope>NUCLEOTIDE SEQUENCE [LARGE SCALE GENOMIC DNA]</scope>
    <source>
        <strain evidence="4">cv. Victoria</strain>
        <tissue evidence="3">Leaf</tissue>
    </source>
</reference>
<feature type="compositionally biased region" description="Pro residues" evidence="1">
    <location>
        <begin position="244"/>
        <end position="256"/>
    </location>
</feature>
<accession>A0A5J9VYX5</accession>
<dbReference type="EMBL" id="RWGY01000007">
    <property type="protein sequence ID" value="TVU41652.1"/>
    <property type="molecule type" value="Genomic_DNA"/>
</dbReference>
<feature type="compositionally biased region" description="Low complexity" evidence="1">
    <location>
        <begin position="34"/>
        <end position="46"/>
    </location>
</feature>
<dbReference type="AlphaFoldDB" id="A0A5J9VYX5"/>
<feature type="compositionally biased region" description="Low complexity" evidence="1">
    <location>
        <begin position="189"/>
        <end position="199"/>
    </location>
</feature>
<feature type="compositionally biased region" description="Low complexity" evidence="1">
    <location>
        <begin position="69"/>
        <end position="89"/>
    </location>
</feature>
<keyword evidence="2" id="KW-0472">Membrane</keyword>
<feature type="region of interest" description="Disordered" evidence="1">
    <location>
        <begin position="1"/>
        <end position="266"/>
    </location>
</feature>
<keyword evidence="2" id="KW-1133">Transmembrane helix</keyword>
<feature type="non-terminal residue" evidence="3">
    <location>
        <position position="1"/>
    </location>
</feature>
<feature type="compositionally biased region" description="Pro residues" evidence="1">
    <location>
        <begin position="214"/>
        <end position="224"/>
    </location>
</feature>
<proteinExistence type="predicted"/>
<organism evidence="3 4">
    <name type="scientific">Eragrostis curvula</name>
    <name type="common">weeping love grass</name>
    <dbReference type="NCBI Taxonomy" id="38414"/>
    <lineage>
        <taxon>Eukaryota</taxon>
        <taxon>Viridiplantae</taxon>
        <taxon>Streptophyta</taxon>
        <taxon>Embryophyta</taxon>
        <taxon>Tracheophyta</taxon>
        <taxon>Spermatophyta</taxon>
        <taxon>Magnoliopsida</taxon>
        <taxon>Liliopsida</taxon>
        <taxon>Poales</taxon>
        <taxon>Poaceae</taxon>
        <taxon>PACMAD clade</taxon>
        <taxon>Chloridoideae</taxon>
        <taxon>Eragrostideae</taxon>
        <taxon>Eragrostidinae</taxon>
        <taxon>Eragrostis</taxon>
    </lineage>
</organism>
<name>A0A5J9VYX5_9POAL</name>
<feature type="transmembrane region" description="Helical" evidence="2">
    <location>
        <begin position="389"/>
        <end position="410"/>
    </location>
</feature>
<protein>
    <submittedName>
        <fullName evidence="3">Uncharacterized protein</fullName>
    </submittedName>
</protein>
<evidence type="ECO:0000256" key="2">
    <source>
        <dbReference type="SAM" id="Phobius"/>
    </source>
</evidence>
<dbReference type="Gramene" id="TVU41652">
    <property type="protein sequence ID" value="TVU41652"/>
    <property type="gene ID" value="EJB05_15191"/>
</dbReference>
<feature type="transmembrane region" description="Helical" evidence="2">
    <location>
        <begin position="296"/>
        <end position="315"/>
    </location>
</feature>
<gene>
    <name evidence="3" type="ORF">EJB05_15191</name>
</gene>
<keyword evidence="2" id="KW-0812">Transmembrane</keyword>